<dbReference type="PIRSF" id="PIRSF016262">
    <property type="entry name" value="LPLase"/>
    <property type="match status" value="1"/>
</dbReference>
<evidence type="ECO:0000256" key="10">
    <source>
        <dbReference type="PIRSR" id="PIRSR016262-3"/>
    </source>
</evidence>
<reference evidence="12 14" key="2">
    <citation type="submission" date="2019-03" db="EMBL/GenBank/DDBJ databases">
        <title>Genomic Encyclopedia of Type Strains, Phase IV (KMG-IV): sequencing the most valuable type-strain genomes for metagenomic binning, comparative biology and taxonomic classification.</title>
        <authorList>
            <person name="Goeker M."/>
        </authorList>
    </citation>
    <scope>NUCLEOTIDE SEQUENCE [LARGE SCALE GENOMIC DNA]</scope>
    <source>
        <strain evidence="12 14">DSM 23917</strain>
    </source>
</reference>
<gene>
    <name evidence="6 13" type="primary">lipB</name>
    <name evidence="12" type="ORF">EV202_10972</name>
    <name evidence="13" type="ORF">NCTC7812_02762</name>
</gene>
<dbReference type="NCBIfam" id="TIGR00214">
    <property type="entry name" value="lipB"/>
    <property type="match status" value="1"/>
</dbReference>
<dbReference type="CDD" id="cd16444">
    <property type="entry name" value="LipB"/>
    <property type="match status" value="1"/>
</dbReference>
<feature type="binding site" evidence="6 9">
    <location>
        <begin position="93"/>
        <end position="100"/>
    </location>
    <ligand>
        <name>substrate</name>
    </ligand>
</feature>
<dbReference type="UniPathway" id="UPA00538">
    <property type="reaction ID" value="UER00592"/>
</dbReference>
<evidence type="ECO:0000256" key="3">
    <source>
        <dbReference type="ARBA" id="ARBA00022679"/>
    </source>
</evidence>
<dbReference type="EC" id="2.3.1.181" evidence="6 7"/>
<feature type="binding site" evidence="6 9">
    <location>
        <begin position="178"/>
        <end position="180"/>
    </location>
    <ligand>
        <name>substrate</name>
    </ligand>
</feature>
<dbReference type="PANTHER" id="PTHR10993">
    <property type="entry name" value="OCTANOYLTRANSFERASE"/>
    <property type="match status" value="1"/>
</dbReference>
<dbReference type="InterPro" id="IPR004143">
    <property type="entry name" value="BPL_LPL_catalytic"/>
</dbReference>
<evidence type="ECO:0000256" key="1">
    <source>
        <dbReference type="ARBA" id="ARBA00004821"/>
    </source>
</evidence>
<dbReference type="InterPro" id="IPR000544">
    <property type="entry name" value="Octanoyltransferase"/>
</dbReference>
<evidence type="ECO:0000313" key="15">
    <source>
        <dbReference type="Proteomes" id="UP000396835"/>
    </source>
</evidence>
<dbReference type="PROSITE" id="PS01313">
    <property type="entry name" value="LIPB"/>
    <property type="match status" value="1"/>
</dbReference>
<feature type="domain" description="BPL/LPL catalytic" evidence="11">
    <location>
        <begin position="48"/>
        <end position="232"/>
    </location>
</feature>
<feature type="site" description="Lowers pKa of active site Cys" evidence="6 10">
    <location>
        <position position="162"/>
    </location>
</feature>
<dbReference type="InterPro" id="IPR045864">
    <property type="entry name" value="aa-tRNA-synth_II/BPL/LPL"/>
</dbReference>
<dbReference type="NCBIfam" id="NF010925">
    <property type="entry name" value="PRK14345.1"/>
    <property type="match status" value="1"/>
</dbReference>
<dbReference type="Pfam" id="PF21948">
    <property type="entry name" value="LplA-B_cat"/>
    <property type="match status" value="1"/>
</dbReference>
<evidence type="ECO:0000256" key="6">
    <source>
        <dbReference type="HAMAP-Rule" id="MF_00013"/>
    </source>
</evidence>
<organism evidence="13 15">
    <name type="scientific">Prevotella heparinolytica</name>
    <dbReference type="NCBI Taxonomy" id="28113"/>
    <lineage>
        <taxon>Bacteria</taxon>
        <taxon>Pseudomonadati</taxon>
        <taxon>Bacteroidota</taxon>
        <taxon>Bacteroidia</taxon>
        <taxon>Bacteroidales</taxon>
        <taxon>Bacteroidaceae</taxon>
        <taxon>Bacteroides</taxon>
    </lineage>
</organism>
<keyword evidence="2 6" id="KW-0963">Cytoplasm</keyword>
<dbReference type="GO" id="GO:0033819">
    <property type="term" value="F:lipoyl(octanoyl) transferase activity"/>
    <property type="evidence" value="ECO:0007669"/>
    <property type="project" value="UniProtKB-EC"/>
</dbReference>
<comment type="subcellular location">
    <subcellularLocation>
        <location evidence="6">Cytoplasm</location>
    </subcellularLocation>
</comment>
<reference evidence="13 15" key="1">
    <citation type="submission" date="2019-02" db="EMBL/GenBank/DDBJ databases">
        <authorList>
            <consortium name="Pathogen Informatics"/>
        </authorList>
    </citation>
    <scope>NUCLEOTIDE SEQUENCE [LARGE SCALE GENOMIC DNA]</scope>
    <source>
        <strain evidence="13 15">3012STDY7078512</strain>
    </source>
</reference>
<evidence type="ECO:0000259" key="11">
    <source>
        <dbReference type="PROSITE" id="PS51733"/>
    </source>
</evidence>
<protein>
    <recommendedName>
        <fullName evidence="6 7">Octanoyltransferase</fullName>
        <ecNumber evidence="6 7">2.3.1.181</ecNumber>
    </recommendedName>
    <alternativeName>
        <fullName evidence="6">Lipoate-protein ligase B</fullName>
    </alternativeName>
    <alternativeName>
        <fullName evidence="6">Lipoyl/octanoyl transferase</fullName>
    </alternativeName>
    <alternativeName>
        <fullName evidence="6">Octanoyl-[acyl-carrier-protein]-protein N-octanoyltransferase</fullName>
    </alternativeName>
</protein>
<dbReference type="GO" id="GO:0005737">
    <property type="term" value="C:cytoplasm"/>
    <property type="evidence" value="ECO:0007669"/>
    <property type="project" value="UniProtKB-SubCell"/>
</dbReference>
<comment type="catalytic activity">
    <reaction evidence="6 7">
        <text>octanoyl-[ACP] + L-lysyl-[protein] = N(6)-octanoyl-L-lysyl-[protein] + holo-[ACP] + H(+)</text>
        <dbReference type="Rhea" id="RHEA:17665"/>
        <dbReference type="Rhea" id="RHEA-COMP:9636"/>
        <dbReference type="Rhea" id="RHEA-COMP:9685"/>
        <dbReference type="Rhea" id="RHEA-COMP:9752"/>
        <dbReference type="Rhea" id="RHEA-COMP:9928"/>
        <dbReference type="ChEBI" id="CHEBI:15378"/>
        <dbReference type="ChEBI" id="CHEBI:29969"/>
        <dbReference type="ChEBI" id="CHEBI:64479"/>
        <dbReference type="ChEBI" id="CHEBI:78463"/>
        <dbReference type="ChEBI" id="CHEBI:78809"/>
        <dbReference type="EC" id="2.3.1.181"/>
    </reaction>
</comment>
<dbReference type="GO" id="GO:0016874">
    <property type="term" value="F:ligase activity"/>
    <property type="evidence" value="ECO:0007669"/>
    <property type="project" value="UniProtKB-KW"/>
</dbReference>
<dbReference type="EMBL" id="SLXB01000009">
    <property type="protein sequence ID" value="TCO92620.1"/>
    <property type="molecule type" value="Genomic_DNA"/>
</dbReference>
<dbReference type="EMBL" id="CAACYH010000007">
    <property type="protein sequence ID" value="VFB15177.1"/>
    <property type="molecule type" value="Genomic_DNA"/>
</dbReference>
<dbReference type="HAMAP" id="MF_00013">
    <property type="entry name" value="LipB"/>
    <property type="match status" value="1"/>
</dbReference>
<comment type="similarity">
    <text evidence="6 7">Belongs to the LipB family.</text>
</comment>
<dbReference type="Proteomes" id="UP000396835">
    <property type="component" value="Unassembled WGS sequence"/>
</dbReference>
<evidence type="ECO:0000256" key="2">
    <source>
        <dbReference type="ARBA" id="ARBA00022490"/>
    </source>
</evidence>
<dbReference type="GO" id="GO:0009249">
    <property type="term" value="P:protein lipoylation"/>
    <property type="evidence" value="ECO:0007669"/>
    <property type="project" value="InterPro"/>
</dbReference>
<sequence>MLGYYRKSAIFALMKPKISDWNVIPYAEAWKRQTEWFDALVQAKQAGIGYVNHIVLCEHPHVYTLGRSGKDGNMLLSDEQLHRIGATLYHIDRGGDITYHGQGQLVCYPILNLEDYSLGLKEYVHLLEEAVIGVCASYGITAGRLEKATGVWLEGDTPRARKICAIGVRSSHFVTMHGLALNVNTDLRYFSYIHPCGFIDKGVTSLQKELGNEVSMTEVKERLCEELTNRLS</sequence>
<feature type="binding site" evidence="6 9">
    <location>
        <begin position="165"/>
        <end position="167"/>
    </location>
    <ligand>
        <name>substrate</name>
    </ligand>
</feature>
<comment type="function">
    <text evidence="5 6 7">Catalyzes the transfer of endogenously produced octanoic acid from octanoyl-acyl-carrier-protein onto the lipoyl domains of lipoate-dependent enzymes. Lipoyl-ACP can also act as a substrate although octanoyl-ACP is likely to be the physiological substrate.</text>
</comment>
<proteinExistence type="inferred from homology"/>
<evidence type="ECO:0000313" key="14">
    <source>
        <dbReference type="Proteomes" id="UP000295600"/>
    </source>
</evidence>
<dbReference type="FunFam" id="3.30.930.10:FF:000035">
    <property type="entry name" value="Putative lipoyltransferase 2, mitochondrial"/>
    <property type="match status" value="1"/>
</dbReference>
<accession>A0A449I6Y2</accession>
<evidence type="ECO:0000256" key="5">
    <source>
        <dbReference type="ARBA" id="ARBA00024732"/>
    </source>
</evidence>
<dbReference type="PANTHER" id="PTHR10993:SF12">
    <property type="entry name" value="OCTANOYLTRANSFERASE"/>
    <property type="match status" value="1"/>
</dbReference>
<evidence type="ECO:0000313" key="12">
    <source>
        <dbReference type="EMBL" id="TCO92620.1"/>
    </source>
</evidence>
<name>A0A449I6Y2_9BACE</name>
<comment type="miscellaneous">
    <text evidence="6">In the reaction, the free carboxyl group of octanoic acid is attached via an amide linkage to the epsilon-amino group of a specific lysine residue of lipoyl domains of lipoate-dependent enzymes.</text>
</comment>
<evidence type="ECO:0000256" key="8">
    <source>
        <dbReference type="PIRSR" id="PIRSR016262-1"/>
    </source>
</evidence>
<keyword evidence="13" id="KW-0436">Ligase</keyword>
<dbReference type="PROSITE" id="PS51733">
    <property type="entry name" value="BPL_LPL_CATALYTIC"/>
    <property type="match status" value="1"/>
</dbReference>
<dbReference type="SUPFAM" id="SSF55681">
    <property type="entry name" value="Class II aaRS and biotin synthetases"/>
    <property type="match status" value="1"/>
</dbReference>
<evidence type="ECO:0000256" key="4">
    <source>
        <dbReference type="ARBA" id="ARBA00023315"/>
    </source>
</evidence>
<evidence type="ECO:0000256" key="7">
    <source>
        <dbReference type="PIRNR" id="PIRNR016262"/>
    </source>
</evidence>
<keyword evidence="3 6" id="KW-0808">Transferase</keyword>
<dbReference type="Proteomes" id="UP000295600">
    <property type="component" value="Unassembled WGS sequence"/>
</dbReference>
<evidence type="ECO:0000256" key="9">
    <source>
        <dbReference type="PIRSR" id="PIRSR016262-2"/>
    </source>
</evidence>
<dbReference type="InterPro" id="IPR020605">
    <property type="entry name" value="Octanoyltransferase_CS"/>
</dbReference>
<dbReference type="AlphaFoldDB" id="A0A449I6Y2"/>
<evidence type="ECO:0000313" key="13">
    <source>
        <dbReference type="EMBL" id="VFB15177.1"/>
    </source>
</evidence>
<comment type="pathway">
    <text evidence="1 6 7">Protein modification; protein lipoylation via endogenous pathway; protein N(6)-(lipoyl)lysine from octanoyl-[acyl-carrier-protein]: step 1/2.</text>
</comment>
<dbReference type="Gene3D" id="3.30.930.10">
    <property type="entry name" value="Bira Bifunctional Protein, Domain 2"/>
    <property type="match status" value="1"/>
</dbReference>
<keyword evidence="4 6" id="KW-0012">Acyltransferase</keyword>
<feature type="active site" description="Acyl-thioester intermediate" evidence="6 8">
    <location>
        <position position="196"/>
    </location>
</feature>